<dbReference type="Proteomes" id="UP000030826">
    <property type="component" value="Unassembled WGS sequence"/>
</dbReference>
<dbReference type="GO" id="GO:0008902">
    <property type="term" value="F:hydroxymethylpyrimidine kinase activity"/>
    <property type="evidence" value="ECO:0007669"/>
    <property type="project" value="UniProtKB-EC"/>
</dbReference>
<keyword evidence="6" id="KW-0067">ATP-binding</keyword>
<dbReference type="STRING" id="370622.LA66_16995"/>
<evidence type="ECO:0000259" key="7">
    <source>
        <dbReference type="Pfam" id="PF08543"/>
    </source>
</evidence>
<dbReference type="SUPFAM" id="SSF53613">
    <property type="entry name" value="Ribokinase-like"/>
    <property type="match status" value="1"/>
</dbReference>
<accession>A0A0B1Q2M3</accession>
<dbReference type="Pfam" id="PF08543">
    <property type="entry name" value="Phos_pyr_kin"/>
    <property type="match status" value="1"/>
</dbReference>
<organism evidence="8 9">
    <name type="scientific">Aureimonas altamirensis</name>
    <dbReference type="NCBI Taxonomy" id="370622"/>
    <lineage>
        <taxon>Bacteria</taxon>
        <taxon>Pseudomonadati</taxon>
        <taxon>Pseudomonadota</taxon>
        <taxon>Alphaproteobacteria</taxon>
        <taxon>Hyphomicrobiales</taxon>
        <taxon>Aurantimonadaceae</taxon>
        <taxon>Aureimonas</taxon>
    </lineage>
</organism>
<reference evidence="8 9" key="1">
    <citation type="submission" date="2014-09" db="EMBL/GenBank/DDBJ databases">
        <title>Isolation and characterization of Aurantimonas altamirensis ON-56566 from clinical sample following a dog bite.</title>
        <authorList>
            <person name="Eshaghi A."/>
            <person name="Li A."/>
            <person name="Shahinas D."/>
            <person name="Bahn P."/>
            <person name="Kus J.V."/>
            <person name="Patel S.N."/>
        </authorList>
    </citation>
    <scope>NUCLEOTIDE SEQUENCE [LARGE SCALE GENOMIC DNA]</scope>
    <source>
        <strain evidence="8 9">ON-56566</strain>
    </source>
</reference>
<keyword evidence="3 8" id="KW-0808">Transferase</keyword>
<dbReference type="InterPro" id="IPR004399">
    <property type="entry name" value="HMP/HMP-P_kinase_dom"/>
</dbReference>
<evidence type="ECO:0000256" key="1">
    <source>
        <dbReference type="ARBA" id="ARBA00004948"/>
    </source>
</evidence>
<dbReference type="GO" id="GO:0009228">
    <property type="term" value="P:thiamine biosynthetic process"/>
    <property type="evidence" value="ECO:0007669"/>
    <property type="project" value="InterPro"/>
</dbReference>
<keyword evidence="5 8" id="KW-0418">Kinase</keyword>
<comment type="pathway">
    <text evidence="1">Cofactor biosynthesis; thiamine diphosphate biosynthesis.</text>
</comment>
<evidence type="ECO:0000256" key="3">
    <source>
        <dbReference type="ARBA" id="ARBA00022679"/>
    </source>
</evidence>
<dbReference type="PANTHER" id="PTHR20858">
    <property type="entry name" value="PHOSPHOMETHYLPYRIMIDINE KINASE"/>
    <property type="match status" value="1"/>
</dbReference>
<name>A0A0B1Q2M3_9HYPH</name>
<evidence type="ECO:0000256" key="5">
    <source>
        <dbReference type="ARBA" id="ARBA00022777"/>
    </source>
</evidence>
<dbReference type="InterPro" id="IPR029056">
    <property type="entry name" value="Ribokinase-like"/>
</dbReference>
<dbReference type="CDD" id="cd01169">
    <property type="entry name" value="HMPP_kinase"/>
    <property type="match status" value="1"/>
</dbReference>
<dbReference type="EMBL" id="JRFJ01000005">
    <property type="protein sequence ID" value="KHJ53626.1"/>
    <property type="molecule type" value="Genomic_DNA"/>
</dbReference>
<feature type="domain" description="Pyridoxamine kinase/Phosphomethylpyrimidine kinase" evidence="7">
    <location>
        <begin position="12"/>
        <end position="259"/>
    </location>
</feature>
<evidence type="ECO:0000313" key="8">
    <source>
        <dbReference type="EMBL" id="KHJ53626.1"/>
    </source>
</evidence>
<gene>
    <name evidence="8" type="ORF">LA66_16995</name>
</gene>
<sequence length="267" mass="27215">MTIIAMTIAGSDSGGGAGIQADLKTFSALGVFGTSVLTAVTAQNTRGVTAIETLSPAMVAAQIDAVLTDMDVGAIKIGMVSSAATAEAIADRLAAYGRRAVLDPVMVATSGDSLLEPGAVDNLKRLLLPLAEIVTPNLPEAALLTGREPAQDDEELARQADSILAMGAGSVLIKGGHGKGAECRDMLFRPGGEPLALAAPRLRTTNDHGTGCTLSAAIAAGRARGESLDEATASAKAYLHAALAAAEGLRIGRGHGPVHHFHRWWPA</sequence>
<protein>
    <recommendedName>
        <fullName evidence="2">hydroxymethylpyrimidine kinase</fullName>
        <ecNumber evidence="2">2.7.1.49</ecNumber>
    </recommendedName>
</protein>
<dbReference type="GO" id="GO:0009229">
    <property type="term" value="P:thiamine diphosphate biosynthetic process"/>
    <property type="evidence" value="ECO:0007669"/>
    <property type="project" value="UniProtKB-UniPathway"/>
</dbReference>
<dbReference type="OrthoDB" id="9810880at2"/>
<dbReference type="AlphaFoldDB" id="A0A0B1Q2M3"/>
<dbReference type="GO" id="GO:0005829">
    <property type="term" value="C:cytosol"/>
    <property type="evidence" value="ECO:0007669"/>
    <property type="project" value="TreeGrafter"/>
</dbReference>
<dbReference type="GO" id="GO:0005524">
    <property type="term" value="F:ATP binding"/>
    <property type="evidence" value="ECO:0007669"/>
    <property type="project" value="UniProtKB-KW"/>
</dbReference>
<dbReference type="EC" id="2.7.1.49" evidence="2"/>
<dbReference type="UniPathway" id="UPA00060">
    <property type="reaction ID" value="UER00138"/>
</dbReference>
<dbReference type="InterPro" id="IPR013749">
    <property type="entry name" value="PM/HMP-P_kinase-1"/>
</dbReference>
<comment type="caution">
    <text evidence="8">The sequence shown here is derived from an EMBL/GenBank/DDBJ whole genome shotgun (WGS) entry which is preliminary data.</text>
</comment>
<proteinExistence type="predicted"/>
<evidence type="ECO:0000256" key="2">
    <source>
        <dbReference type="ARBA" id="ARBA00012135"/>
    </source>
</evidence>
<evidence type="ECO:0000256" key="6">
    <source>
        <dbReference type="ARBA" id="ARBA00022840"/>
    </source>
</evidence>
<dbReference type="FunFam" id="3.40.1190.20:FF:000003">
    <property type="entry name" value="Phosphomethylpyrimidine kinase ThiD"/>
    <property type="match status" value="1"/>
</dbReference>
<dbReference type="RefSeq" id="WP_039195130.1">
    <property type="nucleotide sequence ID" value="NZ_JRFJ01000005.1"/>
</dbReference>
<dbReference type="PANTHER" id="PTHR20858:SF17">
    <property type="entry name" value="HYDROXYMETHYLPYRIMIDINE_PHOSPHOMETHYLPYRIMIDINE KINASE THI20-RELATED"/>
    <property type="match status" value="1"/>
</dbReference>
<evidence type="ECO:0000313" key="9">
    <source>
        <dbReference type="Proteomes" id="UP000030826"/>
    </source>
</evidence>
<dbReference type="NCBIfam" id="TIGR00097">
    <property type="entry name" value="HMP-P_kinase"/>
    <property type="match status" value="1"/>
</dbReference>
<evidence type="ECO:0000256" key="4">
    <source>
        <dbReference type="ARBA" id="ARBA00022741"/>
    </source>
</evidence>
<dbReference type="GO" id="GO:0008972">
    <property type="term" value="F:phosphomethylpyrimidine kinase activity"/>
    <property type="evidence" value="ECO:0007669"/>
    <property type="project" value="InterPro"/>
</dbReference>
<dbReference type="Gene3D" id="3.40.1190.20">
    <property type="match status" value="1"/>
</dbReference>
<keyword evidence="4" id="KW-0547">Nucleotide-binding</keyword>